<reference evidence="2" key="1">
    <citation type="journal article" date="2015" name="Nat. Genet.">
        <title>The genome and transcriptome of the zoonotic hookworm Ancylostoma ceylanicum identify infection-specific gene families.</title>
        <authorList>
            <person name="Schwarz E.M."/>
            <person name="Hu Y."/>
            <person name="Antoshechkin I."/>
            <person name="Miller M.M."/>
            <person name="Sternberg P.W."/>
            <person name="Aroian R.V."/>
        </authorList>
    </citation>
    <scope>NUCLEOTIDE SEQUENCE</scope>
    <source>
        <strain evidence="2">HY135</strain>
    </source>
</reference>
<protein>
    <recommendedName>
        <fullName evidence="3">Reverse transcriptase domain-containing protein</fullName>
    </recommendedName>
</protein>
<name>A0A016WKH7_9BILA</name>
<organism evidence="1 2">
    <name type="scientific">Ancylostoma ceylanicum</name>
    <dbReference type="NCBI Taxonomy" id="53326"/>
    <lineage>
        <taxon>Eukaryota</taxon>
        <taxon>Metazoa</taxon>
        <taxon>Ecdysozoa</taxon>
        <taxon>Nematoda</taxon>
        <taxon>Chromadorea</taxon>
        <taxon>Rhabditida</taxon>
        <taxon>Rhabditina</taxon>
        <taxon>Rhabditomorpha</taxon>
        <taxon>Strongyloidea</taxon>
        <taxon>Ancylostomatidae</taxon>
        <taxon>Ancylostomatinae</taxon>
        <taxon>Ancylostoma</taxon>
    </lineage>
</organism>
<dbReference type="OrthoDB" id="5849529at2759"/>
<dbReference type="Proteomes" id="UP000024635">
    <property type="component" value="Unassembled WGS sequence"/>
</dbReference>
<accession>A0A016WKH7</accession>
<evidence type="ECO:0008006" key="3">
    <source>
        <dbReference type="Google" id="ProtNLM"/>
    </source>
</evidence>
<dbReference type="AlphaFoldDB" id="A0A016WKH7"/>
<proteinExistence type="predicted"/>
<evidence type="ECO:0000313" key="1">
    <source>
        <dbReference type="EMBL" id="EYC39792.1"/>
    </source>
</evidence>
<keyword evidence="2" id="KW-1185">Reference proteome</keyword>
<sequence length="143" mass="16014">MTTCLKDKDGLPKTARTDIERIVTDFYTNLYRSTTVASRCPSPTEERPPPILTSEVRNSIHSLKKGTAPGSNGITADLLRVGGYTMHKLLVDHFNCYLETGTIPNQWKCSKTLLISKKGDKEDIGNYQSHCCPSRTNCSRRSY</sequence>
<gene>
    <name evidence="1" type="primary">Acey_s0640.g1006</name>
    <name evidence="1" type="ORF">Y032_0640g1006</name>
</gene>
<comment type="caution">
    <text evidence="1">The sequence shown here is derived from an EMBL/GenBank/DDBJ whole genome shotgun (WGS) entry which is preliminary data.</text>
</comment>
<evidence type="ECO:0000313" key="2">
    <source>
        <dbReference type="Proteomes" id="UP000024635"/>
    </source>
</evidence>
<dbReference type="EMBL" id="JARK01000240">
    <property type="protein sequence ID" value="EYC39792.1"/>
    <property type="molecule type" value="Genomic_DNA"/>
</dbReference>